<evidence type="ECO:0000259" key="2">
    <source>
        <dbReference type="PROSITE" id="PS51819"/>
    </source>
</evidence>
<name>A0A9X2WCF1_9ENTR</name>
<sequence>MSRVVAVDHLVISVSDFAVSRQFYSGLMNFLGFEVLDEYPDMMGWTNGTTRLWISQADPQGLKHPYRKGDPGFHHYAWGLRNRQDVDDLQSWLVEHNVTIFDPAGEYYPDYYAVFFLDPDGMKLEGMFYGAEN</sequence>
<dbReference type="RefSeq" id="WP_271124455.1">
    <property type="nucleotide sequence ID" value="NZ_JALHAN010000069.1"/>
</dbReference>
<dbReference type="EMBL" id="JALHAP010000082">
    <property type="protein sequence ID" value="MCT4703769.1"/>
    <property type="molecule type" value="Genomic_DNA"/>
</dbReference>
<evidence type="ECO:0000313" key="3">
    <source>
        <dbReference type="EMBL" id="MCT4703769.1"/>
    </source>
</evidence>
<evidence type="ECO:0000313" key="4">
    <source>
        <dbReference type="Proteomes" id="UP001150641"/>
    </source>
</evidence>
<dbReference type="AlphaFoldDB" id="A0A9X2WCF1"/>
<dbReference type="GO" id="GO:0046872">
    <property type="term" value="F:metal ion binding"/>
    <property type="evidence" value="ECO:0007669"/>
    <property type="project" value="UniProtKB-KW"/>
</dbReference>
<organism evidence="3 4">
    <name type="scientific">Dryocola boscaweniae</name>
    <dbReference type="NCBI Taxonomy" id="2925397"/>
    <lineage>
        <taxon>Bacteria</taxon>
        <taxon>Pseudomonadati</taxon>
        <taxon>Pseudomonadota</taxon>
        <taxon>Gammaproteobacteria</taxon>
        <taxon>Enterobacterales</taxon>
        <taxon>Enterobacteriaceae</taxon>
        <taxon>Dryocola</taxon>
    </lineage>
</organism>
<feature type="domain" description="VOC" evidence="2">
    <location>
        <begin position="6"/>
        <end position="129"/>
    </location>
</feature>
<reference evidence="3" key="1">
    <citation type="submission" date="2022-03" db="EMBL/GenBank/DDBJ databases">
        <title>Proposal of a novel genus Dryocolo and two novel species.</title>
        <authorList>
            <person name="Maddock D.W."/>
            <person name="Brady C.L."/>
            <person name="Denman S."/>
            <person name="Arnold D."/>
        </authorList>
    </citation>
    <scope>NUCLEOTIDE SEQUENCE</scope>
    <source>
        <strain evidence="3">H6W4</strain>
    </source>
</reference>
<accession>A0A9X2WCF1</accession>
<dbReference type="InterPro" id="IPR051332">
    <property type="entry name" value="Fosfomycin_Res_Enzymes"/>
</dbReference>
<proteinExistence type="predicted"/>
<dbReference type="SUPFAM" id="SSF54593">
    <property type="entry name" value="Glyoxalase/Bleomycin resistance protein/Dihydroxybiphenyl dioxygenase"/>
    <property type="match status" value="1"/>
</dbReference>
<dbReference type="PANTHER" id="PTHR36113">
    <property type="entry name" value="LYASE, PUTATIVE-RELATED-RELATED"/>
    <property type="match status" value="1"/>
</dbReference>
<keyword evidence="4" id="KW-1185">Reference proteome</keyword>
<dbReference type="InterPro" id="IPR004360">
    <property type="entry name" value="Glyas_Fos-R_dOase_dom"/>
</dbReference>
<evidence type="ECO:0000256" key="1">
    <source>
        <dbReference type="ARBA" id="ARBA00022723"/>
    </source>
</evidence>
<dbReference type="PROSITE" id="PS51819">
    <property type="entry name" value="VOC"/>
    <property type="match status" value="1"/>
</dbReference>
<keyword evidence="1" id="KW-0479">Metal-binding</keyword>
<gene>
    <name evidence="3" type="ORF">MUA00_18485</name>
</gene>
<dbReference type="Proteomes" id="UP001150641">
    <property type="component" value="Unassembled WGS sequence"/>
</dbReference>
<protein>
    <submittedName>
        <fullName evidence="3">VOC family protein</fullName>
    </submittedName>
</protein>
<dbReference type="Gene3D" id="3.10.180.10">
    <property type="entry name" value="2,3-Dihydroxybiphenyl 1,2-Dioxygenase, domain 1"/>
    <property type="match status" value="1"/>
</dbReference>
<comment type="caution">
    <text evidence="3">The sequence shown here is derived from an EMBL/GenBank/DDBJ whole genome shotgun (WGS) entry which is preliminary data.</text>
</comment>
<dbReference type="PANTHER" id="PTHR36113:SF6">
    <property type="entry name" value="FOSFOMYCIN RESISTANCE PROTEIN FOSX"/>
    <property type="match status" value="1"/>
</dbReference>
<dbReference type="Pfam" id="PF00903">
    <property type="entry name" value="Glyoxalase"/>
    <property type="match status" value="1"/>
</dbReference>
<dbReference type="InterPro" id="IPR037523">
    <property type="entry name" value="VOC_core"/>
</dbReference>
<dbReference type="InterPro" id="IPR029068">
    <property type="entry name" value="Glyas_Bleomycin-R_OHBP_Dase"/>
</dbReference>